<dbReference type="Proteomes" id="UP000023152">
    <property type="component" value="Unassembled WGS sequence"/>
</dbReference>
<feature type="region of interest" description="Disordered" evidence="1">
    <location>
        <begin position="1"/>
        <end position="33"/>
    </location>
</feature>
<reference evidence="2 3" key="1">
    <citation type="journal article" date="2013" name="Curr. Biol.">
        <title>The Genome of the Foraminiferan Reticulomyxa filosa.</title>
        <authorList>
            <person name="Glockner G."/>
            <person name="Hulsmann N."/>
            <person name="Schleicher M."/>
            <person name="Noegel A.A."/>
            <person name="Eichinger L."/>
            <person name="Gallinger C."/>
            <person name="Pawlowski J."/>
            <person name="Sierra R."/>
            <person name="Euteneuer U."/>
            <person name="Pillet L."/>
            <person name="Moustafa A."/>
            <person name="Platzer M."/>
            <person name="Groth M."/>
            <person name="Szafranski K."/>
            <person name="Schliwa M."/>
        </authorList>
    </citation>
    <scope>NUCLEOTIDE SEQUENCE [LARGE SCALE GENOMIC DNA]</scope>
</reference>
<keyword evidence="3" id="KW-1185">Reference proteome</keyword>
<evidence type="ECO:0000256" key="1">
    <source>
        <dbReference type="SAM" id="MobiDB-lite"/>
    </source>
</evidence>
<gene>
    <name evidence="2" type="ORF">RFI_14139</name>
</gene>
<name>X6NAI9_RETFI</name>
<proteinExistence type="predicted"/>
<comment type="caution">
    <text evidence="2">The sequence shown here is derived from an EMBL/GenBank/DDBJ whole genome shotgun (WGS) entry which is preliminary data.</text>
</comment>
<accession>X6NAI9</accession>
<dbReference type="AlphaFoldDB" id="X6NAI9"/>
<evidence type="ECO:0000313" key="2">
    <source>
        <dbReference type="EMBL" id="ETO23046.1"/>
    </source>
</evidence>
<protein>
    <submittedName>
        <fullName evidence="2">Uncharacterized protein</fullName>
    </submittedName>
</protein>
<dbReference type="EMBL" id="ASPP01010269">
    <property type="protein sequence ID" value="ETO23046.1"/>
    <property type="molecule type" value="Genomic_DNA"/>
</dbReference>
<feature type="compositionally biased region" description="Basic residues" evidence="1">
    <location>
        <begin position="1"/>
        <end position="26"/>
    </location>
</feature>
<evidence type="ECO:0000313" key="3">
    <source>
        <dbReference type="Proteomes" id="UP000023152"/>
    </source>
</evidence>
<sequence length="188" mass="22298">MKKEKRRKKRKKKKEKKRKKKRKKKSEKMEKKNGDMRMSAWFKENVILEELEVEMEKKVIVSVNSQCKDCIYSFLDLDFSIYDDCSQVGPMESHAIDGSVNGVPYFDVIGTTEATGNNETVGIWFYVIPVCNNKYQIYKYIYYIRWMQTQKIEAYAKQCCLVYHMYVVFCTKAISNVVIQIKKGNMRN</sequence>
<organism evidence="2 3">
    <name type="scientific">Reticulomyxa filosa</name>
    <dbReference type="NCBI Taxonomy" id="46433"/>
    <lineage>
        <taxon>Eukaryota</taxon>
        <taxon>Sar</taxon>
        <taxon>Rhizaria</taxon>
        <taxon>Retaria</taxon>
        <taxon>Foraminifera</taxon>
        <taxon>Monothalamids</taxon>
        <taxon>Reticulomyxidae</taxon>
        <taxon>Reticulomyxa</taxon>
    </lineage>
</organism>